<feature type="domain" description="PilZ" evidence="1">
    <location>
        <begin position="6"/>
        <end position="87"/>
    </location>
</feature>
<dbReference type="KEGG" id="drm:Dred_1474"/>
<keyword evidence="3" id="KW-1185">Reference proteome</keyword>
<dbReference type="HOGENOM" id="CLU_2301301_0_0_9"/>
<reference evidence="2 3" key="1">
    <citation type="submission" date="2007-03" db="EMBL/GenBank/DDBJ databases">
        <title>Complete sequence of Desulfotomaculum reducens MI-1.</title>
        <authorList>
            <consortium name="US DOE Joint Genome Institute"/>
            <person name="Copeland A."/>
            <person name="Lucas S."/>
            <person name="Lapidus A."/>
            <person name="Barry K."/>
            <person name="Detter J.C."/>
            <person name="Glavina del Rio T."/>
            <person name="Hammon N."/>
            <person name="Israni S."/>
            <person name="Dalin E."/>
            <person name="Tice H."/>
            <person name="Pitluck S."/>
            <person name="Sims D."/>
            <person name="Brettin T."/>
            <person name="Bruce D."/>
            <person name="Han C."/>
            <person name="Tapia R."/>
            <person name="Schmutz J."/>
            <person name="Larimer F."/>
            <person name="Land M."/>
            <person name="Hauser L."/>
            <person name="Kyrpides N."/>
            <person name="Kim E."/>
            <person name="Tebo B.M."/>
            <person name="Richardson P."/>
        </authorList>
    </citation>
    <scope>NUCLEOTIDE SEQUENCE [LARGE SCALE GENOMIC DNA]</scope>
    <source>
        <strain evidence="2 3">MI-1</strain>
    </source>
</reference>
<dbReference type="Pfam" id="PF07238">
    <property type="entry name" value="PilZ"/>
    <property type="match status" value="1"/>
</dbReference>
<evidence type="ECO:0000259" key="1">
    <source>
        <dbReference type="Pfam" id="PF07238"/>
    </source>
</evidence>
<dbReference type="AlphaFoldDB" id="A4J4K1"/>
<dbReference type="InterPro" id="IPR009875">
    <property type="entry name" value="PilZ_domain"/>
</dbReference>
<gene>
    <name evidence="2" type="ordered locus">Dred_1474</name>
</gene>
<dbReference type="SUPFAM" id="SSF141371">
    <property type="entry name" value="PilZ domain-like"/>
    <property type="match status" value="1"/>
</dbReference>
<dbReference type="RefSeq" id="WP_011877820.1">
    <property type="nucleotide sequence ID" value="NC_009253.1"/>
</dbReference>
<evidence type="ECO:0000313" key="3">
    <source>
        <dbReference type="Proteomes" id="UP000001556"/>
    </source>
</evidence>
<protein>
    <submittedName>
        <fullName evidence="2">Type IV pilus assembly PilZ</fullName>
    </submittedName>
</protein>
<dbReference type="GO" id="GO:0035438">
    <property type="term" value="F:cyclic-di-GMP binding"/>
    <property type="evidence" value="ECO:0007669"/>
    <property type="project" value="InterPro"/>
</dbReference>
<sequence>MDIARERRKHKRYEIELQAIISKNDHRYLQNVKLINISGGGISFTCDNQIAIGETIMIYFPFITVQGYVIWQQGNRYGAMFQNPLGDELQIFLTKHCE</sequence>
<name>A4J4K1_DESRM</name>
<dbReference type="Proteomes" id="UP000001556">
    <property type="component" value="Chromosome"/>
</dbReference>
<dbReference type="OrthoDB" id="2086110at2"/>
<accession>A4J4K1</accession>
<dbReference type="Gene3D" id="2.40.10.220">
    <property type="entry name" value="predicted glycosyltransferase like domains"/>
    <property type="match status" value="1"/>
</dbReference>
<dbReference type="EMBL" id="CP000612">
    <property type="protein sequence ID" value="ABO50004.1"/>
    <property type="molecule type" value="Genomic_DNA"/>
</dbReference>
<proteinExistence type="predicted"/>
<evidence type="ECO:0000313" key="2">
    <source>
        <dbReference type="EMBL" id="ABO50004.1"/>
    </source>
</evidence>
<organism evidence="2 3">
    <name type="scientific">Desulforamulus reducens (strain ATCC BAA-1160 / DSM 100696 / MI-1)</name>
    <name type="common">Desulfotomaculum reducens</name>
    <dbReference type="NCBI Taxonomy" id="349161"/>
    <lineage>
        <taxon>Bacteria</taxon>
        <taxon>Bacillati</taxon>
        <taxon>Bacillota</taxon>
        <taxon>Clostridia</taxon>
        <taxon>Eubacteriales</taxon>
        <taxon>Peptococcaceae</taxon>
        <taxon>Desulforamulus</taxon>
    </lineage>
</organism>